<comment type="similarity">
    <text evidence="1">Belongs to the zyg-11 family.</text>
</comment>
<keyword evidence="4" id="KW-0833">Ubl conjugation pathway</keyword>
<keyword evidence="2" id="KW-0433">Leucine-rich repeat</keyword>
<dbReference type="InterPro" id="IPR051341">
    <property type="entry name" value="Zyg-11_UBL_adapter"/>
</dbReference>
<dbReference type="InterPro" id="IPR032675">
    <property type="entry name" value="LRR_dom_sf"/>
</dbReference>
<dbReference type="Pfam" id="PF25013">
    <property type="entry name" value="LRR_Zer-1"/>
    <property type="match status" value="1"/>
</dbReference>
<feature type="domain" description="Zer-1-like leucine-rich repeats region" evidence="7">
    <location>
        <begin position="191"/>
        <end position="285"/>
    </location>
</feature>
<dbReference type="InterPro" id="IPR055142">
    <property type="entry name" value="ZER1-like_C"/>
</dbReference>
<evidence type="ECO:0008006" key="10">
    <source>
        <dbReference type="Google" id="ProtNLM"/>
    </source>
</evidence>
<evidence type="ECO:0000256" key="2">
    <source>
        <dbReference type="ARBA" id="ARBA00022614"/>
    </source>
</evidence>
<dbReference type="SUPFAM" id="SSF52047">
    <property type="entry name" value="RNI-like"/>
    <property type="match status" value="1"/>
</dbReference>
<dbReference type="Gene3D" id="1.25.10.10">
    <property type="entry name" value="Leucine-rich Repeat Variant"/>
    <property type="match status" value="1"/>
</dbReference>
<evidence type="ECO:0000256" key="4">
    <source>
        <dbReference type="ARBA" id="ARBA00022786"/>
    </source>
</evidence>
<feature type="domain" description="Protein zer-1 homolog-like C-terminal" evidence="6">
    <location>
        <begin position="330"/>
        <end position="450"/>
    </location>
</feature>
<evidence type="ECO:0000256" key="1">
    <source>
        <dbReference type="ARBA" id="ARBA00009420"/>
    </source>
</evidence>
<dbReference type="InterPro" id="IPR001611">
    <property type="entry name" value="Leu-rich_rpt"/>
</dbReference>
<dbReference type="InterPro" id="IPR016024">
    <property type="entry name" value="ARM-type_fold"/>
</dbReference>
<sequence length="581" mass="65224">MANLFAFVFPLCSFLCSKEEASPYSLLDICLSFLTTNLEKFCSARQDGTLCLQEPGVFPQEVADRLLQTMAFHGLLNDGTVGIFRGNQMRLKRACIRKAKISAVAFRKAFCHHKLVELDATGVNADITITDIISGLGSNKWIQQNLQCLVLNSLTLSLEDPYERCFSRLSGLRALSITNVLFYNEDLAEVASLPRLESLDISNTSITDITALLACKDRLKSLTMHHLKCLKMTTTQILDVVRELKHLNHLDISDDKQFTSDIALRLLEQKDILPNLVSLDVSGRKHVTDKAVEAFIQQRPSMQFVGLLATDAGYSEFLTGKGHLKLVVTGMRNHPMNLPVQLAASACVFNLTKQDLALGMPVRLLADVTHLLLKAMEHFPNHQQNLLFEILPYIKSSEVRCLFEAAKLVMQWLCNHEDQNMQRMAVAIISILAAKLSTEQTAQLGAELFIVRSFPTESSIQQKVLGLLHSAILKWPTPECEMVAYRSFNPFFPLLGCFTTPGVQLWAVWAMQHVCSKNPSRYCSMLIEEGGLQHLYNIKEHEQTDPYVQQIAVAILDSLEKHIVRHGRPPPCKKQPQARLN</sequence>
<evidence type="ECO:0000259" key="6">
    <source>
        <dbReference type="Pfam" id="PF22964"/>
    </source>
</evidence>
<dbReference type="PANTHER" id="PTHR12904">
    <property type="match status" value="1"/>
</dbReference>
<dbReference type="SUPFAM" id="SSF48371">
    <property type="entry name" value="ARM repeat"/>
    <property type="match status" value="1"/>
</dbReference>
<organism evidence="8 9">
    <name type="scientific">Myodes glareolus</name>
    <name type="common">Bank vole</name>
    <name type="synonym">Clethrionomys glareolus</name>
    <dbReference type="NCBI Taxonomy" id="447135"/>
    <lineage>
        <taxon>Eukaryota</taxon>
        <taxon>Metazoa</taxon>
        <taxon>Chordata</taxon>
        <taxon>Craniata</taxon>
        <taxon>Vertebrata</taxon>
        <taxon>Euteleostomi</taxon>
        <taxon>Mammalia</taxon>
        <taxon>Eutheria</taxon>
        <taxon>Euarchontoglires</taxon>
        <taxon>Glires</taxon>
        <taxon>Rodentia</taxon>
        <taxon>Myomorpha</taxon>
        <taxon>Muroidea</taxon>
        <taxon>Cricetidae</taxon>
        <taxon>Arvicolinae</taxon>
        <taxon>Myodes</taxon>
    </lineage>
</organism>
<keyword evidence="5" id="KW-0732">Signal</keyword>
<name>A0AAW0HF59_MYOGA</name>
<evidence type="ECO:0000313" key="8">
    <source>
        <dbReference type="EMBL" id="KAK7800108.1"/>
    </source>
</evidence>
<evidence type="ECO:0000313" key="9">
    <source>
        <dbReference type="Proteomes" id="UP001488838"/>
    </source>
</evidence>
<feature type="chain" id="PRO_5043597810" description="Zyg-11 family member B, cell cycle regulator" evidence="5">
    <location>
        <begin position="22"/>
        <end position="581"/>
    </location>
</feature>
<dbReference type="Gene3D" id="3.80.10.10">
    <property type="entry name" value="Ribonuclease Inhibitor"/>
    <property type="match status" value="2"/>
</dbReference>
<evidence type="ECO:0000256" key="5">
    <source>
        <dbReference type="SAM" id="SignalP"/>
    </source>
</evidence>
<accession>A0AAW0HF59</accession>
<dbReference type="InterPro" id="IPR011989">
    <property type="entry name" value="ARM-like"/>
</dbReference>
<gene>
    <name evidence="8" type="ORF">U0070_010179</name>
</gene>
<dbReference type="EMBL" id="JBBHLL010000571">
    <property type="protein sequence ID" value="KAK7800108.1"/>
    <property type="molecule type" value="Genomic_DNA"/>
</dbReference>
<evidence type="ECO:0000256" key="3">
    <source>
        <dbReference type="ARBA" id="ARBA00022737"/>
    </source>
</evidence>
<feature type="domain" description="Protein zer-1 homolog-like C-terminal" evidence="6">
    <location>
        <begin position="456"/>
        <end position="560"/>
    </location>
</feature>
<dbReference type="FunFam" id="3.80.10.10:FF:001025">
    <property type="entry name" value="Protein zyg-11 homolog A"/>
    <property type="match status" value="1"/>
</dbReference>
<comment type="caution">
    <text evidence="8">The sequence shown here is derived from an EMBL/GenBank/DDBJ whole genome shotgun (WGS) entry which is preliminary data.</text>
</comment>
<dbReference type="Proteomes" id="UP001488838">
    <property type="component" value="Unassembled WGS sequence"/>
</dbReference>
<dbReference type="AlphaFoldDB" id="A0AAW0HF59"/>
<evidence type="ECO:0000259" key="7">
    <source>
        <dbReference type="Pfam" id="PF25013"/>
    </source>
</evidence>
<reference evidence="8 9" key="1">
    <citation type="journal article" date="2023" name="bioRxiv">
        <title>Conserved and derived expression patterns and positive selection on dental genes reveal complex evolutionary context of ever-growing rodent molars.</title>
        <authorList>
            <person name="Calamari Z.T."/>
            <person name="Song A."/>
            <person name="Cohen E."/>
            <person name="Akter M."/>
            <person name="Roy R.D."/>
            <person name="Hallikas O."/>
            <person name="Christensen M.M."/>
            <person name="Li P."/>
            <person name="Marangoni P."/>
            <person name="Jernvall J."/>
            <person name="Klein O.D."/>
        </authorList>
    </citation>
    <scope>NUCLEOTIDE SEQUENCE [LARGE SCALE GENOMIC DNA]</scope>
    <source>
        <strain evidence="8">V071</strain>
    </source>
</reference>
<dbReference type="InterPro" id="IPR056845">
    <property type="entry name" value="LRR_Zer-1"/>
</dbReference>
<dbReference type="PROSITE" id="PS51450">
    <property type="entry name" value="LRR"/>
    <property type="match status" value="1"/>
</dbReference>
<keyword evidence="9" id="KW-1185">Reference proteome</keyword>
<dbReference type="PANTHER" id="PTHR12904:SF21">
    <property type="entry name" value="PROTEIN ZYG-11 HOMOLOG B"/>
    <property type="match status" value="1"/>
</dbReference>
<dbReference type="GO" id="GO:0031462">
    <property type="term" value="C:Cul2-RING ubiquitin ligase complex"/>
    <property type="evidence" value="ECO:0007669"/>
    <property type="project" value="TreeGrafter"/>
</dbReference>
<keyword evidence="3" id="KW-0677">Repeat</keyword>
<protein>
    <recommendedName>
        <fullName evidence="10">Zyg-11 family member B, cell cycle regulator</fullName>
    </recommendedName>
</protein>
<feature type="signal peptide" evidence="5">
    <location>
        <begin position="1"/>
        <end position="21"/>
    </location>
</feature>
<dbReference type="Pfam" id="PF22964">
    <property type="entry name" value="ZER1-like_2nd"/>
    <property type="match status" value="2"/>
</dbReference>
<proteinExistence type="inferred from homology"/>